<dbReference type="EMBL" id="CM045758">
    <property type="protein sequence ID" value="KAI8030584.1"/>
    <property type="molecule type" value="Genomic_DNA"/>
</dbReference>
<sequence>MESFDSVNVYVPKDRVTNLHQGYGFVEFRSEDDADYVGFFFRDPYSKGIDPDALKTSLAAACEPLSVIDSSVSLNDGRKVRISYKGVPGACSADAALKAYSQCETVPYNKFADAFKAFSQSDIILSKLGATRENVNDTASATQVIYSCPFGIFFNLFYTTGKLPVLTVLTLGQLVALNELRDAGAVASARAAEIYGPDILAERIQDDSDNITRYLVLARDPIILSTNKPFKTSIVFTLEEGPGVLFKALATFALSDINLTKIESWPQRKHPLREVDNPNNGSAKWQGRTGLMVSAYLVYSGMSPEEALQVYAHKADYQPKRRREWVGLAWLVIVHLNKMVLYITTALMDAKPGTKGHKDLLDWL</sequence>
<evidence type="ECO:0000313" key="1">
    <source>
        <dbReference type="EMBL" id="KAI8030584.1"/>
    </source>
</evidence>
<gene>
    <name evidence="1" type="ORF">LOK49_LG01G01322</name>
</gene>
<name>A0ACC0IXE8_9ERIC</name>
<evidence type="ECO:0000313" key="2">
    <source>
        <dbReference type="Proteomes" id="UP001060215"/>
    </source>
</evidence>
<reference evidence="1 2" key="1">
    <citation type="journal article" date="2022" name="Plant J.">
        <title>Chromosome-level genome of Camellia lanceoleosa provides a valuable resource for understanding genome evolution and self-incompatibility.</title>
        <authorList>
            <person name="Gong W."/>
            <person name="Xiao S."/>
            <person name="Wang L."/>
            <person name="Liao Z."/>
            <person name="Chang Y."/>
            <person name="Mo W."/>
            <person name="Hu G."/>
            <person name="Li W."/>
            <person name="Zhao G."/>
            <person name="Zhu H."/>
            <person name="Hu X."/>
            <person name="Ji K."/>
            <person name="Xiang X."/>
            <person name="Song Q."/>
            <person name="Yuan D."/>
            <person name="Jin S."/>
            <person name="Zhang L."/>
        </authorList>
    </citation>
    <scope>NUCLEOTIDE SEQUENCE [LARGE SCALE GENOMIC DNA]</scope>
    <source>
        <strain evidence="1">SQ_2022a</strain>
    </source>
</reference>
<organism evidence="1 2">
    <name type="scientific">Camellia lanceoleosa</name>
    <dbReference type="NCBI Taxonomy" id="1840588"/>
    <lineage>
        <taxon>Eukaryota</taxon>
        <taxon>Viridiplantae</taxon>
        <taxon>Streptophyta</taxon>
        <taxon>Embryophyta</taxon>
        <taxon>Tracheophyta</taxon>
        <taxon>Spermatophyta</taxon>
        <taxon>Magnoliopsida</taxon>
        <taxon>eudicotyledons</taxon>
        <taxon>Gunneridae</taxon>
        <taxon>Pentapetalae</taxon>
        <taxon>asterids</taxon>
        <taxon>Ericales</taxon>
        <taxon>Theaceae</taxon>
        <taxon>Camellia</taxon>
    </lineage>
</organism>
<comment type="caution">
    <text evidence="1">The sequence shown here is derived from an EMBL/GenBank/DDBJ whole genome shotgun (WGS) entry which is preliminary data.</text>
</comment>
<accession>A0ACC0IXE8</accession>
<protein>
    <submittedName>
        <fullName evidence="1">Uncharacterized protein</fullName>
    </submittedName>
</protein>
<proteinExistence type="predicted"/>
<keyword evidence="2" id="KW-1185">Reference proteome</keyword>
<dbReference type="Proteomes" id="UP001060215">
    <property type="component" value="Chromosome 1"/>
</dbReference>